<dbReference type="AlphaFoldDB" id="A0A0F3N830"/>
<dbReference type="EMBL" id="LANV01000001">
    <property type="protein sequence ID" value="KJV63891.1"/>
    <property type="molecule type" value="Genomic_DNA"/>
</dbReference>
<reference evidence="2 3" key="1">
    <citation type="submission" date="2015-02" db="EMBL/GenBank/DDBJ databases">
        <title>Genome Sequencing of Rickettsiales.</title>
        <authorList>
            <person name="Daugherty S.C."/>
            <person name="Su Q."/>
            <person name="Abolude K."/>
            <person name="Beier-Sexton M."/>
            <person name="Carlyon J.A."/>
            <person name="Carter R."/>
            <person name="Day N.P."/>
            <person name="Dumler S.J."/>
            <person name="Dyachenko V."/>
            <person name="Godinez A."/>
            <person name="Kurtti T.J."/>
            <person name="Lichay M."/>
            <person name="Mullins K.E."/>
            <person name="Ott S."/>
            <person name="Pappas-Brown V."/>
            <person name="Paris D.H."/>
            <person name="Patel P."/>
            <person name="Richards A.L."/>
            <person name="Sadzewicz L."/>
            <person name="Sears K."/>
            <person name="Seidman D."/>
            <person name="Sengamalay N."/>
            <person name="Stenos J."/>
            <person name="Tallon L.J."/>
            <person name="Vincent G."/>
            <person name="Fraser C.M."/>
            <person name="Munderloh U."/>
            <person name="Dunning-Hotopp J.C."/>
        </authorList>
    </citation>
    <scope>NUCLEOTIDE SEQUENCE [LARGE SCALE GENOMIC DNA]</scope>
    <source>
        <strain evidence="2 3">ApMUC09</strain>
    </source>
</reference>
<sequence length="55" mass="6491">MDVLPQAIEQYSPFNIKLKKFFGFFKMHHAKTSTPVHTYGTIYCISVFSFLNFIR</sequence>
<evidence type="ECO:0000256" key="1">
    <source>
        <dbReference type="SAM" id="Phobius"/>
    </source>
</evidence>
<dbReference type="Proteomes" id="UP000033441">
    <property type="component" value="Unassembled WGS sequence"/>
</dbReference>
<evidence type="ECO:0000313" key="2">
    <source>
        <dbReference type="EMBL" id="KJV63891.1"/>
    </source>
</evidence>
<feature type="transmembrane region" description="Helical" evidence="1">
    <location>
        <begin position="36"/>
        <end position="54"/>
    </location>
</feature>
<gene>
    <name evidence="2" type="ORF">APHMUC_0217</name>
</gene>
<evidence type="ECO:0000313" key="3">
    <source>
        <dbReference type="Proteomes" id="UP000033441"/>
    </source>
</evidence>
<name>A0A0F3N830_ANAPH</name>
<organism evidence="2 3">
    <name type="scientific">Anaplasma phagocytophilum str. ApMUC09</name>
    <dbReference type="NCBI Taxonomy" id="1359152"/>
    <lineage>
        <taxon>Bacteria</taxon>
        <taxon>Pseudomonadati</taxon>
        <taxon>Pseudomonadota</taxon>
        <taxon>Alphaproteobacteria</taxon>
        <taxon>Rickettsiales</taxon>
        <taxon>Anaplasmataceae</taxon>
        <taxon>Anaplasma</taxon>
        <taxon>phagocytophilum group</taxon>
    </lineage>
</organism>
<accession>A0A0F3N830</accession>
<proteinExistence type="predicted"/>
<keyword evidence="1" id="KW-0472">Membrane</keyword>
<comment type="caution">
    <text evidence="2">The sequence shown here is derived from an EMBL/GenBank/DDBJ whole genome shotgun (WGS) entry which is preliminary data.</text>
</comment>
<dbReference type="PATRIC" id="fig|1359152.3.peg.229"/>
<keyword evidence="1" id="KW-0812">Transmembrane</keyword>
<keyword evidence="1" id="KW-1133">Transmembrane helix</keyword>
<protein>
    <submittedName>
        <fullName evidence="2">Uncharacterized protein</fullName>
    </submittedName>
</protein>